<reference evidence="1 2" key="1">
    <citation type="submission" date="2018-08" db="EMBL/GenBank/DDBJ databases">
        <title>Genome and evolution of the arbuscular mycorrhizal fungus Diversispora epigaea (formerly Glomus versiforme) and its bacterial endosymbionts.</title>
        <authorList>
            <person name="Sun X."/>
            <person name="Fei Z."/>
            <person name="Harrison M."/>
        </authorList>
    </citation>
    <scope>NUCLEOTIDE SEQUENCE [LARGE SCALE GENOMIC DNA]</scope>
    <source>
        <strain evidence="1 2">IT104</strain>
    </source>
</reference>
<gene>
    <name evidence="1" type="ORF">Glove_88g9</name>
</gene>
<organism evidence="1 2">
    <name type="scientific">Diversispora epigaea</name>
    <dbReference type="NCBI Taxonomy" id="1348612"/>
    <lineage>
        <taxon>Eukaryota</taxon>
        <taxon>Fungi</taxon>
        <taxon>Fungi incertae sedis</taxon>
        <taxon>Mucoromycota</taxon>
        <taxon>Glomeromycotina</taxon>
        <taxon>Glomeromycetes</taxon>
        <taxon>Diversisporales</taxon>
        <taxon>Diversisporaceae</taxon>
        <taxon>Diversispora</taxon>
    </lineage>
</organism>
<evidence type="ECO:0000313" key="2">
    <source>
        <dbReference type="Proteomes" id="UP000266861"/>
    </source>
</evidence>
<evidence type="ECO:0000313" key="1">
    <source>
        <dbReference type="EMBL" id="RHZ83691.1"/>
    </source>
</evidence>
<proteinExistence type="predicted"/>
<sequence length="339" mass="39353">MPTNILNKTLPKDNNDAGSKTTYKLIKVFTSTNYENRKHQQLFFNITNSANVPTLTPVYCREVIRTDKQQDLYWYNAALKEVPRPKSSQLDDNNNNSTDESSLPITIWAIHPAKLKFLNFLKLIKRRPKKFNISCTRTGIQSSFEYGREKNEPLGYSGEINVPFDDYCIQRYRWVRYGDGSKWVFIFKNDPRTPLAEFRRTSLENEFIIVFLEDAPLGWNSKTVDRSSRPREYMGSPLYPSGFTVESFSPSIFSQYSQYSQYSRYSELSYSKESNKYLSGSISPSSLPPMSPLNSTFGVTDFLYDDDDNSLDKYWQEYVLASTVTIQDEVNSRKNSLRK</sequence>
<keyword evidence="2" id="KW-1185">Reference proteome</keyword>
<name>A0A397J6J4_9GLOM</name>
<dbReference type="OrthoDB" id="2393268at2759"/>
<comment type="caution">
    <text evidence="1">The sequence shown here is derived from an EMBL/GenBank/DDBJ whole genome shotgun (WGS) entry which is preliminary data.</text>
</comment>
<dbReference type="AlphaFoldDB" id="A0A397J6J4"/>
<dbReference type="Proteomes" id="UP000266861">
    <property type="component" value="Unassembled WGS sequence"/>
</dbReference>
<accession>A0A397J6J4</accession>
<dbReference type="EMBL" id="PQFF01000084">
    <property type="protein sequence ID" value="RHZ83691.1"/>
    <property type="molecule type" value="Genomic_DNA"/>
</dbReference>
<protein>
    <submittedName>
        <fullName evidence="1">Uncharacterized protein</fullName>
    </submittedName>
</protein>